<feature type="compositionally biased region" description="Polar residues" evidence="6">
    <location>
        <begin position="96"/>
        <end position="105"/>
    </location>
</feature>
<dbReference type="InterPro" id="IPR001739">
    <property type="entry name" value="Methyl_CpG_DNA-bd"/>
</dbReference>
<dbReference type="eggNOG" id="KOG4161">
    <property type="taxonomic scope" value="Eukaryota"/>
</dbReference>
<gene>
    <name evidence="9" type="primary">LOC103497158</name>
</gene>
<dbReference type="PANTHER" id="PTHR12396">
    <property type="entry name" value="METHYL-CPG BINDING PROTEIN, MBD"/>
    <property type="match status" value="1"/>
</dbReference>
<dbReference type="PROSITE" id="PS50982">
    <property type="entry name" value="MBD"/>
    <property type="match status" value="1"/>
</dbReference>
<evidence type="ECO:0000256" key="3">
    <source>
        <dbReference type="ARBA" id="ARBA00023125"/>
    </source>
</evidence>
<feature type="compositionally biased region" description="Polar residues" evidence="6">
    <location>
        <begin position="18"/>
        <end position="32"/>
    </location>
</feature>
<keyword evidence="3" id="KW-0238">DNA-binding</keyword>
<dbReference type="PANTHER" id="PTHR12396:SF46">
    <property type="entry name" value="METHYL-CPG-BINDING DOMAIN-CONTAINING PROTEIN 6"/>
    <property type="match status" value="1"/>
</dbReference>
<dbReference type="InterPro" id="IPR016177">
    <property type="entry name" value="DNA-bd_dom_sf"/>
</dbReference>
<name>A0A1S3C6A2_CUCME</name>
<feature type="compositionally biased region" description="Low complexity" evidence="6">
    <location>
        <begin position="60"/>
        <end position="82"/>
    </location>
</feature>
<dbReference type="GO" id="GO:0005634">
    <property type="term" value="C:nucleus"/>
    <property type="evidence" value="ECO:0007669"/>
    <property type="project" value="UniProtKB-SubCell"/>
</dbReference>
<dbReference type="Proteomes" id="UP001652600">
    <property type="component" value="Chromosome 12"/>
</dbReference>
<organism evidence="8 9">
    <name type="scientific">Cucumis melo</name>
    <name type="common">Muskmelon</name>
    <dbReference type="NCBI Taxonomy" id="3656"/>
    <lineage>
        <taxon>Eukaryota</taxon>
        <taxon>Viridiplantae</taxon>
        <taxon>Streptophyta</taxon>
        <taxon>Embryophyta</taxon>
        <taxon>Tracheophyta</taxon>
        <taxon>Spermatophyta</taxon>
        <taxon>Magnoliopsida</taxon>
        <taxon>eudicotyledons</taxon>
        <taxon>Gunneridae</taxon>
        <taxon>Pentapetalae</taxon>
        <taxon>rosids</taxon>
        <taxon>fabids</taxon>
        <taxon>Cucurbitales</taxon>
        <taxon>Cucurbitaceae</taxon>
        <taxon>Benincaseae</taxon>
        <taxon>Cucumis</taxon>
    </lineage>
</organism>
<dbReference type="GeneID" id="103497158"/>
<dbReference type="Gene3D" id="3.30.890.10">
    <property type="entry name" value="Methyl-cpg-binding Protein 2, Chain A"/>
    <property type="match status" value="1"/>
</dbReference>
<sequence>MCCVLNVLFPVSSSSSSLKPQTHMSASGTSLPDSDWPRPHDPTRPDLPFSHHLPPDPLLSAGSFIDSSSSSATATPISTVPSPTLPSRDLDRTPRKTPQTSSTRRSPLRPDPLNSFNGDSSPSKKVSASNSASSKSALSERPNWLPPGWVVEDRVRSSGATAGTVDKYYFDPVSNRRFRSKIEVLYFLETGTLRKRKKSLDGNPSSTDGSDEPKGKKSSSNAKSAPLNFDFFNVPEKVEWVLTDPSQDAWTPFIDNEKVPESTKCEWVGAFQLLGRSKV</sequence>
<dbReference type="FunCoup" id="A0A1S3C6A2">
    <property type="interactions" value="892"/>
</dbReference>
<evidence type="ECO:0000313" key="8">
    <source>
        <dbReference type="Proteomes" id="UP001652600"/>
    </source>
</evidence>
<keyword evidence="5" id="KW-0539">Nucleus</keyword>
<comment type="subcellular location">
    <subcellularLocation>
        <location evidence="1">Nucleus</location>
    </subcellularLocation>
</comment>
<feature type="region of interest" description="Disordered" evidence="6">
    <location>
        <begin position="13"/>
        <end position="148"/>
    </location>
</feature>
<proteinExistence type="predicted"/>
<accession>A0A1S3C6A2</accession>
<evidence type="ECO:0000256" key="6">
    <source>
        <dbReference type="SAM" id="MobiDB-lite"/>
    </source>
</evidence>
<evidence type="ECO:0000313" key="9">
    <source>
        <dbReference type="RefSeq" id="XP_008457481.3"/>
    </source>
</evidence>
<dbReference type="SUPFAM" id="SSF54171">
    <property type="entry name" value="DNA-binding domain"/>
    <property type="match status" value="1"/>
</dbReference>
<evidence type="ECO:0000259" key="7">
    <source>
        <dbReference type="PROSITE" id="PS50982"/>
    </source>
</evidence>
<dbReference type="RefSeq" id="XP_008457481.3">
    <property type="nucleotide sequence ID" value="XM_008459259.3"/>
</dbReference>
<evidence type="ECO:0000256" key="1">
    <source>
        <dbReference type="ARBA" id="ARBA00004123"/>
    </source>
</evidence>
<keyword evidence="4" id="KW-0804">Transcription</keyword>
<keyword evidence="2" id="KW-0805">Transcription regulation</keyword>
<protein>
    <submittedName>
        <fullName evidence="9">Methyl-CpG-binding domain-containing protein 5</fullName>
    </submittedName>
</protein>
<feature type="region of interest" description="Disordered" evidence="6">
    <location>
        <begin position="197"/>
        <end position="222"/>
    </location>
</feature>
<evidence type="ECO:0000256" key="4">
    <source>
        <dbReference type="ARBA" id="ARBA00023163"/>
    </source>
</evidence>
<reference evidence="9" key="1">
    <citation type="submission" date="2025-08" db="UniProtKB">
        <authorList>
            <consortium name="RefSeq"/>
        </authorList>
    </citation>
    <scope>IDENTIFICATION</scope>
    <source>
        <tissue evidence="9">Stem</tissue>
    </source>
</reference>
<dbReference type="KEGG" id="cmo:103497158"/>
<feature type="compositionally biased region" description="Basic and acidic residues" evidence="6">
    <location>
        <begin position="35"/>
        <end position="44"/>
    </location>
</feature>
<evidence type="ECO:0000256" key="2">
    <source>
        <dbReference type="ARBA" id="ARBA00023015"/>
    </source>
</evidence>
<dbReference type="InParanoid" id="A0A1S3C6A2"/>
<dbReference type="GO" id="GO:0003677">
    <property type="term" value="F:DNA binding"/>
    <property type="evidence" value="ECO:0007669"/>
    <property type="project" value="UniProtKB-KW"/>
</dbReference>
<feature type="domain" description="MBD" evidence="7">
    <location>
        <begin position="135"/>
        <end position="207"/>
    </location>
</feature>
<evidence type="ECO:0000256" key="5">
    <source>
        <dbReference type="ARBA" id="ARBA00023242"/>
    </source>
</evidence>
<dbReference type="AlphaFoldDB" id="A0A1S3C6A2"/>
<dbReference type="Pfam" id="PF01429">
    <property type="entry name" value="MBD"/>
    <property type="match status" value="1"/>
</dbReference>
<keyword evidence="8" id="KW-1185">Reference proteome</keyword>
<feature type="compositionally biased region" description="Low complexity" evidence="6">
    <location>
        <begin position="120"/>
        <end position="139"/>
    </location>
</feature>